<dbReference type="RefSeq" id="WP_116848635.1">
    <property type="nucleotide sequence ID" value="NZ_QTJU01000007.1"/>
</dbReference>
<name>A0A3E1NG94_9BACT</name>
<dbReference type="PANTHER" id="PTHR34582:SF6">
    <property type="entry name" value="UPF0702 TRANSMEMBRANE PROTEIN YCAP"/>
    <property type="match status" value="1"/>
</dbReference>
<dbReference type="OrthoDB" id="9793799at2"/>
<dbReference type="Gene3D" id="3.30.240.20">
    <property type="entry name" value="bsu07140 like domains"/>
    <property type="match status" value="1"/>
</dbReference>
<evidence type="ECO:0000256" key="3">
    <source>
        <dbReference type="ARBA" id="ARBA00022475"/>
    </source>
</evidence>
<evidence type="ECO:0000313" key="10">
    <source>
        <dbReference type="Proteomes" id="UP000261284"/>
    </source>
</evidence>
<feature type="domain" description="YetF C-terminal" evidence="8">
    <location>
        <begin position="95"/>
        <end position="162"/>
    </location>
</feature>
<evidence type="ECO:0000313" key="9">
    <source>
        <dbReference type="EMBL" id="RFM26851.1"/>
    </source>
</evidence>
<dbReference type="InterPro" id="IPR007353">
    <property type="entry name" value="DUF421"/>
</dbReference>
<evidence type="ECO:0000256" key="5">
    <source>
        <dbReference type="ARBA" id="ARBA00022989"/>
    </source>
</evidence>
<organism evidence="9 10">
    <name type="scientific">Deminuibacter soli</name>
    <dbReference type="NCBI Taxonomy" id="2291815"/>
    <lineage>
        <taxon>Bacteria</taxon>
        <taxon>Pseudomonadati</taxon>
        <taxon>Bacteroidota</taxon>
        <taxon>Chitinophagia</taxon>
        <taxon>Chitinophagales</taxon>
        <taxon>Chitinophagaceae</taxon>
        <taxon>Deminuibacter</taxon>
    </lineage>
</organism>
<dbReference type="Proteomes" id="UP000261284">
    <property type="component" value="Unassembled WGS sequence"/>
</dbReference>
<keyword evidence="3" id="KW-1003">Cell membrane</keyword>
<dbReference type="InterPro" id="IPR023090">
    <property type="entry name" value="UPF0702_alpha/beta_dom_sf"/>
</dbReference>
<evidence type="ECO:0000256" key="7">
    <source>
        <dbReference type="SAM" id="Phobius"/>
    </source>
</evidence>
<feature type="transmembrane region" description="Helical" evidence="7">
    <location>
        <begin position="21"/>
        <end position="43"/>
    </location>
</feature>
<comment type="caution">
    <text evidence="9">The sequence shown here is derived from an EMBL/GenBank/DDBJ whole genome shotgun (WGS) entry which is preliminary data.</text>
</comment>
<comment type="subcellular location">
    <subcellularLocation>
        <location evidence="1">Cell membrane</location>
        <topology evidence="1">Multi-pass membrane protein</topology>
    </subcellularLocation>
</comment>
<proteinExistence type="inferred from homology"/>
<evidence type="ECO:0000256" key="4">
    <source>
        <dbReference type="ARBA" id="ARBA00022692"/>
    </source>
</evidence>
<protein>
    <submittedName>
        <fullName evidence="9">DUF421 domain-containing protein</fullName>
    </submittedName>
</protein>
<evidence type="ECO:0000259" key="8">
    <source>
        <dbReference type="Pfam" id="PF04239"/>
    </source>
</evidence>
<keyword evidence="6 7" id="KW-0472">Membrane</keyword>
<keyword evidence="4 7" id="KW-0812">Transmembrane</keyword>
<evidence type="ECO:0000256" key="6">
    <source>
        <dbReference type="ARBA" id="ARBA00023136"/>
    </source>
</evidence>
<dbReference type="Pfam" id="PF04239">
    <property type="entry name" value="DUF421"/>
    <property type="match status" value="1"/>
</dbReference>
<accession>A0A3E1NG94</accession>
<comment type="similarity">
    <text evidence="2">Belongs to the UPF0702 family.</text>
</comment>
<reference evidence="9 10" key="1">
    <citation type="submission" date="2018-08" db="EMBL/GenBank/DDBJ databases">
        <title>Chitinophagaceae sp. K23C18032701, a novel bacterium isolated from forest soil.</title>
        <authorList>
            <person name="Wang C."/>
        </authorList>
    </citation>
    <scope>NUCLEOTIDE SEQUENCE [LARGE SCALE GENOMIC DNA]</scope>
    <source>
        <strain evidence="9 10">K23C18032701</strain>
    </source>
</reference>
<sequence>MNLFYQLFGEGKDLNALQMSMRCLVVFCMALLLIRVAGIRAFGKRSSFDNVVTIMLGAVLSRAVVGASGFVPTVAASLVMVVLHRVIGMLTLQPSAFSRLVKSEPALLFEGGQPVKANMKKVQISLQDMQEAVRKQLHQDSFDKVQKIYIERDGTLSIITDHS</sequence>
<keyword evidence="5 7" id="KW-1133">Transmembrane helix</keyword>
<feature type="transmembrane region" description="Helical" evidence="7">
    <location>
        <begin position="63"/>
        <end position="83"/>
    </location>
</feature>
<dbReference type="EMBL" id="QTJU01000007">
    <property type="protein sequence ID" value="RFM26851.1"/>
    <property type="molecule type" value="Genomic_DNA"/>
</dbReference>
<dbReference type="GO" id="GO:0005886">
    <property type="term" value="C:plasma membrane"/>
    <property type="evidence" value="ECO:0007669"/>
    <property type="project" value="UniProtKB-SubCell"/>
</dbReference>
<dbReference type="PANTHER" id="PTHR34582">
    <property type="entry name" value="UPF0702 TRANSMEMBRANE PROTEIN YCAP"/>
    <property type="match status" value="1"/>
</dbReference>
<keyword evidence="10" id="KW-1185">Reference proteome</keyword>
<gene>
    <name evidence="9" type="ORF">DXN05_17845</name>
</gene>
<evidence type="ECO:0000256" key="2">
    <source>
        <dbReference type="ARBA" id="ARBA00006448"/>
    </source>
</evidence>
<dbReference type="AlphaFoldDB" id="A0A3E1NG94"/>
<evidence type="ECO:0000256" key="1">
    <source>
        <dbReference type="ARBA" id="ARBA00004651"/>
    </source>
</evidence>